<accession>A0A6J7WTT7</accession>
<sequence length="525" mass="59448">MAQIYNSNSNLKAAGVTVDFTPDNIQEYIKCAADPIYFIENYCYIVTLDFGLKLFKLYDCQKKKVEIIHSNRRVILMEGRQQGKTTTSAAYILWYTLFQANKTVAILANKATAAREVLDRYQTMYELLPRWMQQGVTGWNKGDIELENGSKVFTAATTASGIRGKSVNMLYVDEAAIIPNNVAEQFFTSVYPTISAGQTTKILMSSTPLGYNHFWKYWTDAEKGRNGFVPLFIPYWEIPGRDEAWAAEQKAQLGELKYTQEVLCNFLGSSLTLIKADVIARMSPDNIIHSKDGLDIYEKPSAGHTYCMVCDVAKGVGGDYSSFQIIDITETPYRVVGKYRDNQISPILYPSVIYKIGKEYNNAYVLLEINISEQVAHILYSEMEYENILFVTRHTMGQTVSGGFGGGKTQLGVVTDKKIKRIGCHNFKALVEENKLIINDADTISEISTFIEKKGSYEADEGYHDDLVMPLVLFSWLTTNSYFKDLNNVNLREIMYKKQMQAIEEELTPFGFYDDGSPERAPLNF</sequence>
<dbReference type="Pfam" id="PF17289">
    <property type="entry name" value="Terminase_6C"/>
    <property type="match status" value="1"/>
</dbReference>
<dbReference type="Gene3D" id="3.30.420.240">
    <property type="match status" value="1"/>
</dbReference>
<proteinExistence type="predicted"/>
<dbReference type="SUPFAM" id="SSF52540">
    <property type="entry name" value="P-loop containing nucleoside triphosphate hydrolases"/>
    <property type="match status" value="1"/>
</dbReference>
<keyword evidence="2" id="KW-0547">Nucleotide-binding</keyword>
<evidence type="ECO:0000259" key="5">
    <source>
        <dbReference type="Pfam" id="PF17289"/>
    </source>
</evidence>
<dbReference type="Pfam" id="PF03237">
    <property type="entry name" value="Terminase_6N"/>
    <property type="match status" value="1"/>
</dbReference>
<feature type="domain" description="Terminase large subunit gp17-like C-terminal" evidence="5">
    <location>
        <begin position="310"/>
        <end position="468"/>
    </location>
</feature>
<name>A0A6J7WTT7_9CAUD</name>
<keyword evidence="4" id="KW-0231">Viral genome packaging</keyword>
<evidence type="ECO:0000313" key="6">
    <source>
        <dbReference type="EMBL" id="CAB5221519.1"/>
    </source>
</evidence>
<keyword evidence="1" id="KW-1188">Viral release from host cell</keyword>
<gene>
    <name evidence="6" type="ORF">UFOVP240_183</name>
</gene>
<dbReference type="Gene3D" id="3.40.50.300">
    <property type="entry name" value="P-loop containing nucleotide triphosphate hydrolases"/>
    <property type="match status" value="1"/>
</dbReference>
<organism evidence="6">
    <name type="scientific">uncultured Caudovirales phage</name>
    <dbReference type="NCBI Taxonomy" id="2100421"/>
    <lineage>
        <taxon>Viruses</taxon>
        <taxon>Duplodnaviria</taxon>
        <taxon>Heunggongvirae</taxon>
        <taxon>Uroviricota</taxon>
        <taxon>Caudoviricetes</taxon>
        <taxon>Peduoviridae</taxon>
        <taxon>Maltschvirus</taxon>
        <taxon>Maltschvirus maltsch</taxon>
    </lineage>
</organism>
<dbReference type="InterPro" id="IPR027417">
    <property type="entry name" value="P-loop_NTPase"/>
</dbReference>
<protein>
    <submittedName>
        <fullName evidence="6">Large terminase protein</fullName>
    </submittedName>
</protein>
<evidence type="ECO:0000256" key="3">
    <source>
        <dbReference type="ARBA" id="ARBA00022840"/>
    </source>
</evidence>
<dbReference type="GO" id="GO:0005524">
    <property type="term" value="F:ATP binding"/>
    <property type="evidence" value="ECO:0007669"/>
    <property type="project" value="UniProtKB-KW"/>
</dbReference>
<evidence type="ECO:0000256" key="1">
    <source>
        <dbReference type="ARBA" id="ARBA00022612"/>
    </source>
</evidence>
<dbReference type="InterPro" id="IPR035421">
    <property type="entry name" value="Terminase_6C"/>
</dbReference>
<keyword evidence="3" id="KW-0067">ATP-binding</keyword>
<dbReference type="EMBL" id="LR798293">
    <property type="protein sequence ID" value="CAB5221519.1"/>
    <property type="molecule type" value="Genomic_DNA"/>
</dbReference>
<reference evidence="6" key="1">
    <citation type="submission" date="2020-05" db="EMBL/GenBank/DDBJ databases">
        <authorList>
            <person name="Chiriac C."/>
            <person name="Salcher M."/>
            <person name="Ghai R."/>
            <person name="Kavagutti S V."/>
        </authorList>
    </citation>
    <scope>NUCLEOTIDE SEQUENCE</scope>
</reference>
<evidence type="ECO:0000256" key="2">
    <source>
        <dbReference type="ARBA" id="ARBA00022741"/>
    </source>
</evidence>
<evidence type="ECO:0000256" key="4">
    <source>
        <dbReference type="ARBA" id="ARBA00023219"/>
    </source>
</evidence>